<dbReference type="RefSeq" id="WP_184215856.1">
    <property type="nucleotide sequence ID" value="NZ_JACHIP010000002.1"/>
</dbReference>
<keyword evidence="1" id="KW-0472">Membrane</keyword>
<feature type="transmembrane region" description="Helical" evidence="1">
    <location>
        <begin position="19"/>
        <end position="40"/>
    </location>
</feature>
<feature type="transmembrane region" description="Helical" evidence="1">
    <location>
        <begin position="119"/>
        <end position="141"/>
    </location>
</feature>
<comment type="caution">
    <text evidence="2">The sequence shown here is derived from an EMBL/GenBank/DDBJ whole genome shotgun (WGS) entry which is preliminary data.</text>
</comment>
<proteinExistence type="predicted"/>
<feature type="transmembrane region" description="Helical" evidence="1">
    <location>
        <begin position="191"/>
        <end position="215"/>
    </location>
</feature>
<dbReference type="AlphaFoldDB" id="A0A7W7ZCY1"/>
<evidence type="ECO:0000313" key="3">
    <source>
        <dbReference type="Proteomes" id="UP000540989"/>
    </source>
</evidence>
<evidence type="ECO:0008006" key="4">
    <source>
        <dbReference type="Google" id="ProtNLM"/>
    </source>
</evidence>
<gene>
    <name evidence="2" type="ORF">HDF16_001939</name>
</gene>
<accession>A0A7W7ZCY1</accession>
<sequence>MTPSTIANSSYAVSRSTPWLAITSGILGICSFVSLVAYITTPALQMQESGTVVPTGKLLLTIQFLASAAQVLMMIPVAIWIYRMGRQRSPGVGRESMILGIVALGGVGLLRLVPMVDTAVSDILFMLPMGLVGVWLVAVNWENVVALPSWMRMLGGIAGIGMVGVGLNFLFNGGMAVFSKGPMAYGNDVNFHIGLGLFGFPGFTLFAIWSVLLGLRFLRRSIG</sequence>
<feature type="transmembrane region" description="Helical" evidence="1">
    <location>
        <begin position="153"/>
        <end position="171"/>
    </location>
</feature>
<feature type="transmembrane region" description="Helical" evidence="1">
    <location>
        <begin position="94"/>
        <end position="113"/>
    </location>
</feature>
<dbReference type="Proteomes" id="UP000540989">
    <property type="component" value="Unassembled WGS sequence"/>
</dbReference>
<name>A0A7W7ZCY1_9BACT</name>
<organism evidence="2 3">
    <name type="scientific">Granulicella aggregans</name>
    <dbReference type="NCBI Taxonomy" id="474949"/>
    <lineage>
        <taxon>Bacteria</taxon>
        <taxon>Pseudomonadati</taxon>
        <taxon>Acidobacteriota</taxon>
        <taxon>Terriglobia</taxon>
        <taxon>Terriglobales</taxon>
        <taxon>Acidobacteriaceae</taxon>
        <taxon>Granulicella</taxon>
    </lineage>
</organism>
<reference evidence="2 3" key="1">
    <citation type="submission" date="2020-08" db="EMBL/GenBank/DDBJ databases">
        <title>Genomic Encyclopedia of Type Strains, Phase IV (KMG-V): Genome sequencing to study the core and pangenomes of soil and plant-associated prokaryotes.</title>
        <authorList>
            <person name="Whitman W."/>
        </authorList>
    </citation>
    <scope>NUCLEOTIDE SEQUENCE [LARGE SCALE GENOMIC DNA]</scope>
    <source>
        <strain evidence="2 3">M8UP14</strain>
    </source>
</reference>
<evidence type="ECO:0000313" key="2">
    <source>
        <dbReference type="EMBL" id="MBB5057254.1"/>
    </source>
</evidence>
<dbReference type="EMBL" id="JACHIP010000002">
    <property type="protein sequence ID" value="MBB5057254.1"/>
    <property type="molecule type" value="Genomic_DNA"/>
</dbReference>
<protein>
    <recommendedName>
        <fullName evidence="4">DUF4386 domain-containing protein</fullName>
    </recommendedName>
</protein>
<keyword evidence="3" id="KW-1185">Reference proteome</keyword>
<evidence type="ECO:0000256" key="1">
    <source>
        <dbReference type="SAM" id="Phobius"/>
    </source>
</evidence>
<keyword evidence="1" id="KW-0812">Transmembrane</keyword>
<keyword evidence="1" id="KW-1133">Transmembrane helix</keyword>
<feature type="transmembrane region" description="Helical" evidence="1">
    <location>
        <begin position="60"/>
        <end position="82"/>
    </location>
</feature>